<dbReference type="OrthoDB" id="1111139at2"/>
<keyword evidence="3" id="KW-1185">Reference proteome</keyword>
<organism evidence="2 3">
    <name type="scientific">Sunxiuqinia dokdonensis</name>
    <dbReference type="NCBI Taxonomy" id="1409788"/>
    <lineage>
        <taxon>Bacteria</taxon>
        <taxon>Pseudomonadati</taxon>
        <taxon>Bacteroidota</taxon>
        <taxon>Bacteroidia</taxon>
        <taxon>Marinilabiliales</taxon>
        <taxon>Prolixibacteraceae</taxon>
        <taxon>Sunxiuqinia</taxon>
    </lineage>
</organism>
<evidence type="ECO:0000313" key="2">
    <source>
        <dbReference type="EMBL" id="KOH46118.1"/>
    </source>
</evidence>
<protein>
    <recommendedName>
        <fullName evidence="4">PepSY domain-containing protein</fullName>
    </recommendedName>
</protein>
<reference evidence="3" key="1">
    <citation type="submission" date="2015-07" db="EMBL/GenBank/DDBJ databases">
        <title>Genome sequencing of Sunxiuqinia dokdonensis strain SK.</title>
        <authorList>
            <person name="Ahn S."/>
            <person name="Kim B.-C."/>
        </authorList>
    </citation>
    <scope>NUCLEOTIDE SEQUENCE [LARGE SCALE GENOMIC DNA]</scope>
    <source>
        <strain evidence="3">SK</strain>
    </source>
</reference>
<dbReference type="PANTHER" id="PTHR34219:SF1">
    <property type="entry name" value="PEPSY DOMAIN-CONTAINING PROTEIN"/>
    <property type="match status" value="1"/>
</dbReference>
<proteinExistence type="predicted"/>
<dbReference type="InterPro" id="IPR005625">
    <property type="entry name" value="PepSY-ass_TM"/>
</dbReference>
<keyword evidence="1" id="KW-1133">Transmembrane helix</keyword>
<accession>A0A0L8VCM9</accession>
<dbReference type="PANTHER" id="PTHR34219">
    <property type="entry name" value="IRON-REGULATED INNER MEMBRANE PROTEIN-RELATED"/>
    <property type="match status" value="1"/>
</dbReference>
<dbReference type="AlphaFoldDB" id="A0A0L8VCM9"/>
<gene>
    <name evidence="2" type="ORF">NC99_10820</name>
</gene>
<dbReference type="EMBL" id="LGIA01000045">
    <property type="protein sequence ID" value="KOH46118.1"/>
    <property type="molecule type" value="Genomic_DNA"/>
</dbReference>
<keyword evidence="1" id="KW-0472">Membrane</keyword>
<keyword evidence="1" id="KW-0812">Transmembrane</keyword>
<evidence type="ECO:0000313" key="3">
    <source>
        <dbReference type="Proteomes" id="UP000036958"/>
    </source>
</evidence>
<name>A0A0L8VCM9_9BACT</name>
<sequence length="510" mass="58680">MKKKNKSLKIFRKLHKWPGIVIAVLSILFALSGIVMNHRPLFSKVDVSRRLLPSDYHYKNWNLAAVRGGLPIDSSQFLLYGNIGVWQKNGDEIRDFNQGFPKGIDQRKIYQIRAFQNKLYAATHFGLYERAQTKGNWQKVPIPLKEERLTDLFIKQDSLMVLSRHYLLKSGDGKQFEVVQLPKPANYKRETSLFTTLWQLHSGELFGLPGKLFVDLLGLVTILLSVTGLLHFFFPKIAKRRREKKKDNSKLTATRRLNLRWHNVVGYVFILFLLINTTAGMFLRPPLLIPIANSKVGLIPGTHLDNPNPWFDKLRRATWDAHLNRYLLSTSDGFFMADEKLEEQLIPMPVQPPVSVMGCNVLEPIGPAQYLVGSFNGLFIWDIRKQVVLDAFSQQPPQANSGRPISDHMVAGYFELNAQEHYWFDYSRGKLSFEGKASWPMPQEVLDKSPLSLWNTALEVHTGRIFEHLLGPFYILYVPLSGLCLMMVLVSGFLIWWKAYRKTKKQQPKS</sequence>
<feature type="transmembrane region" description="Helical" evidence="1">
    <location>
        <begin position="212"/>
        <end position="234"/>
    </location>
</feature>
<feature type="transmembrane region" description="Helical" evidence="1">
    <location>
        <begin position="474"/>
        <end position="497"/>
    </location>
</feature>
<dbReference type="RefSeq" id="WP_053180443.1">
    <property type="nucleotide sequence ID" value="NZ_LGIA01000045.1"/>
</dbReference>
<comment type="caution">
    <text evidence="2">The sequence shown here is derived from an EMBL/GenBank/DDBJ whole genome shotgun (WGS) entry which is preliminary data.</text>
</comment>
<dbReference type="STRING" id="1409788.NC99_10820"/>
<evidence type="ECO:0000256" key="1">
    <source>
        <dbReference type="SAM" id="Phobius"/>
    </source>
</evidence>
<feature type="transmembrane region" description="Helical" evidence="1">
    <location>
        <begin position="264"/>
        <end position="283"/>
    </location>
</feature>
<dbReference type="Proteomes" id="UP000036958">
    <property type="component" value="Unassembled WGS sequence"/>
</dbReference>
<dbReference type="Pfam" id="PF03929">
    <property type="entry name" value="PepSY_TM"/>
    <property type="match status" value="2"/>
</dbReference>
<evidence type="ECO:0008006" key="4">
    <source>
        <dbReference type="Google" id="ProtNLM"/>
    </source>
</evidence>